<protein>
    <recommendedName>
        <fullName evidence="3">Phage protein</fullName>
    </recommendedName>
</protein>
<dbReference type="EMBL" id="QMAU01000010">
    <property type="protein sequence ID" value="RXI58995.1"/>
    <property type="molecule type" value="Genomic_DNA"/>
</dbReference>
<evidence type="ECO:0000313" key="1">
    <source>
        <dbReference type="EMBL" id="RXI58995.1"/>
    </source>
</evidence>
<organism evidence="1 2">
    <name type="scientific">Clostridium tetani</name>
    <dbReference type="NCBI Taxonomy" id="1513"/>
    <lineage>
        <taxon>Bacteria</taxon>
        <taxon>Bacillati</taxon>
        <taxon>Bacillota</taxon>
        <taxon>Clostridia</taxon>
        <taxon>Eubacteriales</taxon>
        <taxon>Clostridiaceae</taxon>
        <taxon>Clostridium</taxon>
    </lineage>
</organism>
<dbReference type="Proteomes" id="UP000290273">
    <property type="component" value="Unassembled WGS sequence"/>
</dbReference>
<evidence type="ECO:0008006" key="3">
    <source>
        <dbReference type="Google" id="ProtNLM"/>
    </source>
</evidence>
<reference evidence="1 2" key="1">
    <citation type="submission" date="2018-06" db="EMBL/GenBank/DDBJ databases">
        <title>Genome conservation of Clostridium tetani.</title>
        <authorList>
            <person name="Bruggemann H."/>
            <person name="Popoff M.R."/>
        </authorList>
    </citation>
    <scope>NUCLEOTIDE SEQUENCE [LARGE SCALE GENOMIC DNA]</scope>
    <source>
        <strain evidence="1 2">63.05</strain>
    </source>
</reference>
<comment type="caution">
    <text evidence="1">The sequence shown here is derived from an EMBL/GenBank/DDBJ whole genome shotgun (WGS) entry which is preliminary data.</text>
</comment>
<evidence type="ECO:0000313" key="2">
    <source>
        <dbReference type="Proteomes" id="UP000290273"/>
    </source>
</evidence>
<gene>
    <name evidence="1" type="ORF">DP131_00555</name>
</gene>
<sequence length="63" mass="7215">MLNRIRFAFRILFKGGEEMVLIYVAVLMYGEITFDEVPAPMKEVVANALKMLNLEHLANSKNN</sequence>
<proteinExistence type="predicted"/>
<name>A0ABY0EWT0_CLOTA</name>
<accession>A0ABY0EWT0</accession>